<dbReference type="Gene3D" id="3.40.525.10">
    <property type="entry name" value="CRAL-TRIO lipid binding domain"/>
    <property type="match status" value="1"/>
</dbReference>
<dbReference type="PANTHER" id="PTHR10174:SF216">
    <property type="entry name" value="CRAL-TRIO DOMAIN-CONTAINING PROTEIN-RELATED"/>
    <property type="match status" value="1"/>
</dbReference>
<dbReference type="PROSITE" id="PS50191">
    <property type="entry name" value="CRAL_TRIO"/>
    <property type="match status" value="1"/>
</dbReference>
<dbReference type="SUPFAM" id="SSF46938">
    <property type="entry name" value="CRAL/TRIO N-terminal domain"/>
    <property type="match status" value="1"/>
</dbReference>
<dbReference type="CDD" id="cd00170">
    <property type="entry name" value="SEC14"/>
    <property type="match status" value="1"/>
</dbReference>
<dbReference type="SMART" id="SM00516">
    <property type="entry name" value="SEC14"/>
    <property type="match status" value="1"/>
</dbReference>
<dbReference type="Gene3D" id="1.20.5.1200">
    <property type="entry name" value="Alpha-tocopherol transfer"/>
    <property type="match status" value="1"/>
</dbReference>
<dbReference type="Gene3D" id="1.10.8.20">
    <property type="entry name" value="N-terminal domain of phosphatidylinositol transfer protein sec14p"/>
    <property type="match status" value="1"/>
</dbReference>
<reference evidence="2" key="1">
    <citation type="submission" date="2013-04" db="EMBL/GenBank/DDBJ databases">
        <authorList>
            <person name="Qu J."/>
            <person name="Murali S.C."/>
            <person name="Bandaranaike D."/>
            <person name="Bellair M."/>
            <person name="Blankenburg K."/>
            <person name="Chao H."/>
            <person name="Dinh H."/>
            <person name="Doddapaneni H."/>
            <person name="Downs B."/>
            <person name="Dugan-Rocha S."/>
            <person name="Elkadiri S."/>
            <person name="Gnanaolivu R.D."/>
            <person name="Hernandez B."/>
            <person name="Javaid M."/>
            <person name="Jayaseelan J.C."/>
            <person name="Lee S."/>
            <person name="Li M."/>
            <person name="Ming W."/>
            <person name="Munidasa M."/>
            <person name="Muniz J."/>
            <person name="Nguyen L."/>
            <person name="Ongeri F."/>
            <person name="Osuji N."/>
            <person name="Pu L.-L."/>
            <person name="Puazo M."/>
            <person name="Qu C."/>
            <person name="Quiroz J."/>
            <person name="Raj R."/>
            <person name="Weissenberger G."/>
            <person name="Xin Y."/>
            <person name="Zou X."/>
            <person name="Han Y."/>
            <person name="Richards S."/>
            <person name="Worley K."/>
            <person name="Muzny D."/>
            <person name="Gibbs R."/>
        </authorList>
    </citation>
    <scope>NUCLEOTIDE SEQUENCE</scope>
    <source>
        <strain evidence="2">Sampled in the wild</strain>
    </source>
</reference>
<reference evidence="2" key="2">
    <citation type="submission" date="2017-10" db="EMBL/GenBank/DDBJ databases">
        <title>Ladona fulva Genome sequencing and assembly.</title>
        <authorList>
            <person name="Murali S."/>
            <person name="Richards S."/>
            <person name="Bandaranaike D."/>
            <person name="Bellair M."/>
            <person name="Blankenburg K."/>
            <person name="Chao H."/>
            <person name="Dinh H."/>
            <person name="Doddapaneni H."/>
            <person name="Dugan-Rocha S."/>
            <person name="Elkadiri S."/>
            <person name="Gnanaolivu R."/>
            <person name="Hernandez B."/>
            <person name="Skinner E."/>
            <person name="Javaid M."/>
            <person name="Lee S."/>
            <person name="Li M."/>
            <person name="Ming W."/>
            <person name="Munidasa M."/>
            <person name="Muniz J."/>
            <person name="Nguyen L."/>
            <person name="Hughes D."/>
            <person name="Osuji N."/>
            <person name="Pu L.-L."/>
            <person name="Puazo M."/>
            <person name="Qu C."/>
            <person name="Quiroz J."/>
            <person name="Raj R."/>
            <person name="Weissenberger G."/>
            <person name="Xin Y."/>
            <person name="Zou X."/>
            <person name="Han Y."/>
            <person name="Worley K."/>
            <person name="Muzny D."/>
            <person name="Gibbs R."/>
        </authorList>
    </citation>
    <scope>NUCLEOTIDE SEQUENCE</scope>
    <source>
        <strain evidence="2">Sampled in the wild</strain>
    </source>
</reference>
<sequence length="261" mass="30060">MSIRPLPKDLEEVSKRELFEDPKRLGSDIQHIKEWLKKQPHIRARMDDQFIVAFLRGCKFSLERTKEKLDAYYTMKTVLKDFFGDRDPMRPEIQKVLDLGIITPLPEPDDNGRRVFLLRVGIQDPSEVKVTDVFKTNMMMMETMLMDDDRLVVCGNVSVLDLSSVTLSHAAQMTPTIVKQAMISFQEAYPVRPKGVNYVHTPPAFEAIFNLFKSFSKEKLKKRLFVHGDDMESLYKMVPQRILPREYGGEAGPLADIASTY</sequence>
<dbReference type="OrthoDB" id="6682367at2759"/>
<dbReference type="InterPro" id="IPR011074">
    <property type="entry name" value="CRAL/TRIO_N_dom"/>
</dbReference>
<dbReference type="EMBL" id="KZ308282">
    <property type="protein sequence ID" value="KAG8226437.1"/>
    <property type="molecule type" value="Genomic_DNA"/>
</dbReference>
<dbReference type="InterPro" id="IPR036865">
    <property type="entry name" value="CRAL-TRIO_dom_sf"/>
</dbReference>
<dbReference type="GO" id="GO:1902936">
    <property type="term" value="F:phosphatidylinositol bisphosphate binding"/>
    <property type="evidence" value="ECO:0007669"/>
    <property type="project" value="TreeGrafter"/>
</dbReference>
<accession>A0A8K0K2H8</accession>
<dbReference type="InterPro" id="IPR036273">
    <property type="entry name" value="CRAL/TRIO_N_dom_sf"/>
</dbReference>
<dbReference type="Proteomes" id="UP000792457">
    <property type="component" value="Unassembled WGS sequence"/>
</dbReference>
<protein>
    <recommendedName>
        <fullName evidence="1">CRAL-TRIO domain-containing protein</fullName>
    </recommendedName>
</protein>
<dbReference type="Pfam" id="PF00650">
    <property type="entry name" value="CRAL_TRIO"/>
    <property type="match status" value="1"/>
</dbReference>
<organism evidence="2 3">
    <name type="scientific">Ladona fulva</name>
    <name type="common">Scarce chaser dragonfly</name>
    <name type="synonym">Libellula fulva</name>
    <dbReference type="NCBI Taxonomy" id="123851"/>
    <lineage>
        <taxon>Eukaryota</taxon>
        <taxon>Metazoa</taxon>
        <taxon>Ecdysozoa</taxon>
        <taxon>Arthropoda</taxon>
        <taxon>Hexapoda</taxon>
        <taxon>Insecta</taxon>
        <taxon>Pterygota</taxon>
        <taxon>Palaeoptera</taxon>
        <taxon>Odonata</taxon>
        <taxon>Epiprocta</taxon>
        <taxon>Anisoptera</taxon>
        <taxon>Libelluloidea</taxon>
        <taxon>Libellulidae</taxon>
        <taxon>Ladona</taxon>
    </lineage>
</organism>
<comment type="caution">
    <text evidence="2">The sequence shown here is derived from an EMBL/GenBank/DDBJ whole genome shotgun (WGS) entry which is preliminary data.</text>
</comment>
<dbReference type="SUPFAM" id="SSF52087">
    <property type="entry name" value="CRAL/TRIO domain"/>
    <property type="match status" value="1"/>
</dbReference>
<dbReference type="InterPro" id="IPR001251">
    <property type="entry name" value="CRAL-TRIO_dom"/>
</dbReference>
<keyword evidence="3" id="KW-1185">Reference proteome</keyword>
<dbReference type="SMART" id="SM01100">
    <property type="entry name" value="CRAL_TRIO_N"/>
    <property type="match status" value="1"/>
</dbReference>
<evidence type="ECO:0000313" key="3">
    <source>
        <dbReference type="Proteomes" id="UP000792457"/>
    </source>
</evidence>
<name>A0A8K0K2H8_LADFU</name>
<dbReference type="GO" id="GO:0016020">
    <property type="term" value="C:membrane"/>
    <property type="evidence" value="ECO:0007669"/>
    <property type="project" value="TreeGrafter"/>
</dbReference>
<feature type="domain" description="CRAL-TRIO" evidence="1">
    <location>
        <begin position="90"/>
        <end position="255"/>
    </location>
</feature>
<evidence type="ECO:0000313" key="2">
    <source>
        <dbReference type="EMBL" id="KAG8226437.1"/>
    </source>
</evidence>
<evidence type="ECO:0000259" key="1">
    <source>
        <dbReference type="PROSITE" id="PS50191"/>
    </source>
</evidence>
<gene>
    <name evidence="2" type="ORF">J437_LFUL015105</name>
</gene>
<proteinExistence type="predicted"/>
<dbReference type="PANTHER" id="PTHR10174">
    <property type="entry name" value="ALPHA-TOCOPHEROL TRANSFER PROTEIN-RELATED"/>
    <property type="match status" value="1"/>
</dbReference>
<dbReference type="AlphaFoldDB" id="A0A8K0K2H8"/>
<dbReference type="PRINTS" id="PR00180">
    <property type="entry name" value="CRETINALDHBP"/>
</dbReference>